<dbReference type="KEGG" id="ffu:CLAFUR5_13482"/>
<dbReference type="Proteomes" id="UP000756132">
    <property type="component" value="Chromosome 12"/>
</dbReference>
<proteinExistence type="predicted"/>
<feature type="compositionally biased region" description="Polar residues" evidence="1">
    <location>
        <begin position="14"/>
        <end position="33"/>
    </location>
</feature>
<organism evidence="2 3">
    <name type="scientific">Passalora fulva</name>
    <name type="common">Tomato leaf mold</name>
    <name type="synonym">Cladosporium fulvum</name>
    <dbReference type="NCBI Taxonomy" id="5499"/>
    <lineage>
        <taxon>Eukaryota</taxon>
        <taxon>Fungi</taxon>
        <taxon>Dikarya</taxon>
        <taxon>Ascomycota</taxon>
        <taxon>Pezizomycotina</taxon>
        <taxon>Dothideomycetes</taxon>
        <taxon>Dothideomycetidae</taxon>
        <taxon>Mycosphaerellales</taxon>
        <taxon>Mycosphaerellaceae</taxon>
        <taxon>Fulvia</taxon>
    </lineage>
</organism>
<reference evidence="2" key="1">
    <citation type="submission" date="2021-12" db="EMBL/GenBank/DDBJ databases">
        <authorList>
            <person name="Zaccaron A."/>
            <person name="Stergiopoulos I."/>
        </authorList>
    </citation>
    <scope>NUCLEOTIDE SEQUENCE</scope>
    <source>
        <strain evidence="2">Race5_Kim</strain>
    </source>
</reference>
<evidence type="ECO:0000313" key="2">
    <source>
        <dbReference type="EMBL" id="UJO24343.1"/>
    </source>
</evidence>
<dbReference type="OrthoDB" id="62952at2759"/>
<dbReference type="GeneID" id="71993360"/>
<feature type="region of interest" description="Disordered" evidence="1">
    <location>
        <begin position="1"/>
        <end position="33"/>
    </location>
</feature>
<dbReference type="AlphaFoldDB" id="A0A9Q8PKW9"/>
<name>A0A9Q8PKW9_PASFU</name>
<dbReference type="RefSeq" id="XP_047768709.1">
    <property type="nucleotide sequence ID" value="XM_047912630.1"/>
</dbReference>
<protein>
    <submittedName>
        <fullName evidence="2">Uncharacterized protein</fullName>
    </submittedName>
</protein>
<gene>
    <name evidence="2" type="ORF">CLAFUR5_13482</name>
</gene>
<keyword evidence="3" id="KW-1185">Reference proteome</keyword>
<evidence type="ECO:0000256" key="1">
    <source>
        <dbReference type="SAM" id="MobiDB-lite"/>
    </source>
</evidence>
<reference evidence="2" key="2">
    <citation type="journal article" date="2022" name="Microb. Genom.">
        <title>A chromosome-scale genome assembly of the tomato pathogen Cladosporium fulvum reveals a compartmentalized genome architecture and the presence of a dispensable chromosome.</title>
        <authorList>
            <person name="Zaccaron A.Z."/>
            <person name="Chen L.H."/>
            <person name="Samaras A."/>
            <person name="Stergiopoulos I."/>
        </authorList>
    </citation>
    <scope>NUCLEOTIDE SEQUENCE</scope>
    <source>
        <strain evidence="2">Race5_Kim</strain>
    </source>
</reference>
<accession>A0A9Q8PKW9</accession>
<sequence>MCQAAAGFRALNPPESTSPVAHPFSTQHQTTGPSTATMVQYRGRAEFSNLLLHDWKLMRREDCSREQLRTELKLKGHHISKSAAKSLSHEQLQDRLSRVDRGLMLYGRESEAELRDLCQKRNIPSTSTTTKPQLISALEKADEDRTFLRFMDLPPELRTRIYDFYFEPLHRVRWDVAPYTIPPPPITIVSKQLRLESHPLFYNL</sequence>
<dbReference type="Gene3D" id="1.10.720.30">
    <property type="entry name" value="SAP domain"/>
    <property type="match status" value="1"/>
</dbReference>
<dbReference type="EMBL" id="CP090174">
    <property type="protein sequence ID" value="UJO24343.1"/>
    <property type="molecule type" value="Genomic_DNA"/>
</dbReference>
<dbReference type="InterPro" id="IPR036361">
    <property type="entry name" value="SAP_dom_sf"/>
</dbReference>
<evidence type="ECO:0000313" key="3">
    <source>
        <dbReference type="Proteomes" id="UP000756132"/>
    </source>
</evidence>